<dbReference type="Pfam" id="PF00583">
    <property type="entry name" value="Acetyltransf_1"/>
    <property type="match status" value="1"/>
</dbReference>
<dbReference type="InterPro" id="IPR000182">
    <property type="entry name" value="GNAT_dom"/>
</dbReference>
<dbReference type="AlphaFoldDB" id="A0A6B0XZ05"/>
<proteinExistence type="predicted"/>
<dbReference type="SUPFAM" id="SSF55729">
    <property type="entry name" value="Acyl-CoA N-acyltransferases (Nat)"/>
    <property type="match status" value="1"/>
</dbReference>
<keyword evidence="1 4" id="KW-0808">Transferase</keyword>
<dbReference type="GO" id="GO:0016747">
    <property type="term" value="F:acyltransferase activity, transferring groups other than amino-acyl groups"/>
    <property type="evidence" value="ECO:0007669"/>
    <property type="project" value="InterPro"/>
</dbReference>
<gene>
    <name evidence="4" type="ORF">F4Y60_07440</name>
</gene>
<evidence type="ECO:0000259" key="3">
    <source>
        <dbReference type="PROSITE" id="PS51186"/>
    </source>
</evidence>
<dbReference type="NCBIfam" id="NF002959">
    <property type="entry name" value="PRK03624.1"/>
    <property type="match status" value="1"/>
</dbReference>
<sequence>MPGSATYGTSRGGKEFAIRQIRGGEEEAVAELWHACGLTRSWNDPLDDIASARTNVSSEIFVATTGHGDDIAGSVMAGYDGHRGWVYYVAVAPECREQQLGKRLMHHAESWLRNLGARKVMLMIRGDNAEVRRFYEGLGYGIEERTIMSCWIDKRR</sequence>
<dbReference type="EC" id="2.3.1.-" evidence="4"/>
<dbReference type="PANTHER" id="PTHR43072:SF51">
    <property type="entry name" value="ABC SUPERFAMILY TRANSPORT PROTEIN"/>
    <property type="match status" value="1"/>
</dbReference>
<dbReference type="EMBL" id="VXRY01000297">
    <property type="protein sequence ID" value="MXY33911.1"/>
    <property type="molecule type" value="Genomic_DNA"/>
</dbReference>
<organism evidence="4">
    <name type="scientific">Boseongicola sp. SB0664_bin_43</name>
    <dbReference type="NCBI Taxonomy" id="2604844"/>
    <lineage>
        <taxon>Bacteria</taxon>
        <taxon>Pseudomonadati</taxon>
        <taxon>Pseudomonadota</taxon>
        <taxon>Alphaproteobacteria</taxon>
        <taxon>Rhodobacterales</taxon>
        <taxon>Paracoccaceae</taxon>
        <taxon>Boseongicola</taxon>
    </lineage>
</organism>
<protein>
    <submittedName>
        <fullName evidence="4">GNAT family acetyltransferase</fullName>
        <ecNumber evidence="4">2.3.1.-</ecNumber>
    </submittedName>
</protein>
<reference evidence="4" key="1">
    <citation type="submission" date="2019-09" db="EMBL/GenBank/DDBJ databases">
        <title>Characterisation of the sponge microbiome using genome-centric metagenomics.</title>
        <authorList>
            <person name="Engelberts J.P."/>
            <person name="Robbins S.J."/>
            <person name="De Goeij J.M."/>
            <person name="Aranda M."/>
            <person name="Bell S.C."/>
            <person name="Webster N.S."/>
        </authorList>
    </citation>
    <scope>NUCLEOTIDE SEQUENCE</scope>
    <source>
        <strain evidence="4">SB0664_bin_43</strain>
    </source>
</reference>
<keyword evidence="2 4" id="KW-0012">Acyltransferase</keyword>
<dbReference type="Gene3D" id="3.40.630.30">
    <property type="match status" value="1"/>
</dbReference>
<evidence type="ECO:0000256" key="2">
    <source>
        <dbReference type="ARBA" id="ARBA00023315"/>
    </source>
</evidence>
<comment type="caution">
    <text evidence="4">The sequence shown here is derived from an EMBL/GenBank/DDBJ whole genome shotgun (WGS) entry which is preliminary data.</text>
</comment>
<accession>A0A6B0XZ05</accession>
<dbReference type="PROSITE" id="PS51186">
    <property type="entry name" value="GNAT"/>
    <property type="match status" value="1"/>
</dbReference>
<dbReference type="InterPro" id="IPR016181">
    <property type="entry name" value="Acyl_CoA_acyltransferase"/>
</dbReference>
<dbReference type="PANTHER" id="PTHR43072">
    <property type="entry name" value="N-ACETYLTRANSFERASE"/>
    <property type="match status" value="1"/>
</dbReference>
<evidence type="ECO:0000256" key="1">
    <source>
        <dbReference type="ARBA" id="ARBA00022679"/>
    </source>
</evidence>
<dbReference type="CDD" id="cd04301">
    <property type="entry name" value="NAT_SF"/>
    <property type="match status" value="1"/>
</dbReference>
<name>A0A6B0XZ05_9RHOB</name>
<feature type="domain" description="N-acetyltransferase" evidence="3">
    <location>
        <begin position="16"/>
        <end position="156"/>
    </location>
</feature>
<evidence type="ECO:0000313" key="4">
    <source>
        <dbReference type="EMBL" id="MXY33911.1"/>
    </source>
</evidence>